<gene>
    <name evidence="1" type="ORF">PSFLO_03832</name>
</gene>
<protein>
    <submittedName>
        <fullName evidence="1">Uncharacterized protein</fullName>
    </submittedName>
</protein>
<proteinExistence type="predicted"/>
<dbReference type="EMBL" id="OOIP01000010">
    <property type="protein sequence ID" value="SPO38355.1"/>
    <property type="molecule type" value="Genomic_DNA"/>
</dbReference>
<accession>A0A5C3F308</accession>
<dbReference type="Proteomes" id="UP000323386">
    <property type="component" value="Unassembled WGS sequence"/>
</dbReference>
<dbReference type="AlphaFoldDB" id="A0A5C3F308"/>
<organism evidence="1 2">
    <name type="scientific">Pseudozyma flocculosa</name>
    <dbReference type="NCBI Taxonomy" id="84751"/>
    <lineage>
        <taxon>Eukaryota</taxon>
        <taxon>Fungi</taxon>
        <taxon>Dikarya</taxon>
        <taxon>Basidiomycota</taxon>
        <taxon>Ustilaginomycotina</taxon>
        <taxon>Ustilaginomycetes</taxon>
        <taxon>Ustilaginales</taxon>
        <taxon>Ustilaginaceae</taxon>
        <taxon>Pseudozyma</taxon>
    </lineage>
</organism>
<keyword evidence="2" id="KW-1185">Reference proteome</keyword>
<reference evidence="1 2" key="1">
    <citation type="submission" date="2018-03" db="EMBL/GenBank/DDBJ databases">
        <authorList>
            <person name="Guldener U."/>
        </authorList>
    </citation>
    <scope>NUCLEOTIDE SEQUENCE [LARGE SCALE GENOMIC DNA]</scope>
    <source>
        <strain evidence="1 2">DAOM196992</strain>
    </source>
</reference>
<name>A0A5C3F308_9BASI</name>
<sequence length="194" mass="20360">MMPQPEYLLLSVSSTDRPNRAEPSPVSRRHLVSALVAVAVPRGMNPCLLVSAPAPDPQIPILEPHGPTTHQPNSGTGWLAWPAHLPDAEAASPRLFDDVSPMALPLPGLLCLPASAADARRRPLAPPLFARWVVSSPLASVPSRLAVVSAQRLGVVADGQSSLLRGRSGVPRLAPLTVPTLAHTPAPPAQPPPR</sequence>
<evidence type="ECO:0000313" key="2">
    <source>
        <dbReference type="Proteomes" id="UP000323386"/>
    </source>
</evidence>
<evidence type="ECO:0000313" key="1">
    <source>
        <dbReference type="EMBL" id="SPO38355.1"/>
    </source>
</evidence>